<reference evidence="2 3" key="1">
    <citation type="submission" date="2023-07" db="EMBL/GenBank/DDBJ databases">
        <title>Sequencing the genomes of 1000 actinobacteria strains.</title>
        <authorList>
            <person name="Klenk H.-P."/>
        </authorList>
    </citation>
    <scope>NUCLEOTIDE SEQUENCE [LARGE SCALE GENOMIC DNA]</scope>
    <source>
        <strain evidence="2 3">DSM 44388</strain>
    </source>
</reference>
<dbReference type="RefSeq" id="WP_307250242.1">
    <property type="nucleotide sequence ID" value="NZ_JAUSQZ010000001.1"/>
</dbReference>
<dbReference type="PANTHER" id="PTHR43422:SF3">
    <property type="entry name" value="THIAMINE THIAZOLE SYNTHASE"/>
    <property type="match status" value="1"/>
</dbReference>
<dbReference type="PANTHER" id="PTHR43422">
    <property type="entry name" value="THIAMINE THIAZOLE SYNTHASE"/>
    <property type="match status" value="1"/>
</dbReference>
<dbReference type="InterPro" id="IPR036188">
    <property type="entry name" value="FAD/NAD-bd_sf"/>
</dbReference>
<sequence>MRHTRSGRAVVIGGSVAGLLAARALHETFDEVVVLDRDALPGAPEVRKGVPQGGHVHGLLARGRAALDELFEGLSQELIDRGAPVFDVQDDMEWWVDGRPLARAASGMFALAPSRSLLEFAIRRRVESLPNVRVLAGHTVTGLLITSDGSRCNGVRFTDDMTPGSVEEADLVVDATGRAARGRIWLEGLGFPPAREQRIETQVTYVTRRYRREPHHLGGMAGLSIGAYPGSSRSAFTLAQEDDSWVVTITGRFGAVPPTDDAGMLDWVSDLASPGIAEIIRDAEPLSEPVKMRYPASTRIRYDEMERFPSGLLIVGDALCSFNPVYGQGMTVAALEALLLGRLLKEGTDDLSAEFFFAAQALIDVPWSTVAATDLQFAETVGDRSGLDPERGAYLAHLRRVAAQDAVLASAFLRVAQLVDPPAALFAPEIVQRVEVAG</sequence>
<evidence type="ECO:0000313" key="2">
    <source>
        <dbReference type="EMBL" id="MDP9830947.1"/>
    </source>
</evidence>
<gene>
    <name evidence="2" type="ORF">J2S57_006696</name>
</gene>
<dbReference type="Gene3D" id="3.50.50.60">
    <property type="entry name" value="FAD/NAD(P)-binding domain"/>
    <property type="match status" value="1"/>
</dbReference>
<accession>A0ABT9PE10</accession>
<keyword evidence="3" id="KW-1185">Reference proteome</keyword>
<dbReference type="Proteomes" id="UP001235712">
    <property type="component" value="Unassembled WGS sequence"/>
</dbReference>
<dbReference type="SUPFAM" id="SSF51905">
    <property type="entry name" value="FAD/NAD(P)-binding domain"/>
    <property type="match status" value="1"/>
</dbReference>
<organism evidence="2 3">
    <name type="scientific">Kineosporia succinea</name>
    <dbReference type="NCBI Taxonomy" id="84632"/>
    <lineage>
        <taxon>Bacteria</taxon>
        <taxon>Bacillati</taxon>
        <taxon>Actinomycetota</taxon>
        <taxon>Actinomycetes</taxon>
        <taxon>Kineosporiales</taxon>
        <taxon>Kineosporiaceae</taxon>
        <taxon>Kineosporia</taxon>
    </lineage>
</organism>
<proteinExistence type="predicted"/>
<evidence type="ECO:0000259" key="1">
    <source>
        <dbReference type="Pfam" id="PF08491"/>
    </source>
</evidence>
<name>A0ABT9PE10_9ACTN</name>
<protein>
    <submittedName>
        <fullName evidence="2">2-polyprenyl-6-methoxyphenol hydroxylase-like FAD-dependent oxidoreductase</fullName>
    </submittedName>
</protein>
<feature type="domain" description="Squalene epoxidase" evidence="1">
    <location>
        <begin position="255"/>
        <end position="352"/>
    </location>
</feature>
<dbReference type="EMBL" id="JAUSQZ010000001">
    <property type="protein sequence ID" value="MDP9830947.1"/>
    <property type="molecule type" value="Genomic_DNA"/>
</dbReference>
<dbReference type="Pfam" id="PF08491">
    <property type="entry name" value="SE"/>
    <property type="match status" value="1"/>
</dbReference>
<evidence type="ECO:0000313" key="3">
    <source>
        <dbReference type="Proteomes" id="UP001235712"/>
    </source>
</evidence>
<dbReference type="Pfam" id="PF12831">
    <property type="entry name" value="FAD_oxidored"/>
    <property type="match status" value="1"/>
</dbReference>
<dbReference type="InterPro" id="IPR013698">
    <property type="entry name" value="Squalene_epoxidase"/>
</dbReference>
<comment type="caution">
    <text evidence="2">The sequence shown here is derived from an EMBL/GenBank/DDBJ whole genome shotgun (WGS) entry which is preliminary data.</text>
</comment>